<reference evidence="2 3" key="1">
    <citation type="submission" date="2016-10" db="EMBL/GenBank/DDBJ databases">
        <authorList>
            <person name="de Groot N.N."/>
        </authorList>
    </citation>
    <scope>NUCLEOTIDE SEQUENCE [LARGE SCALE GENOMIC DNA]</scope>
    <source>
        <strain evidence="2 3">CPCC 201259</strain>
    </source>
</reference>
<name>A0A1I4S890_9PSEU</name>
<dbReference type="Proteomes" id="UP000199398">
    <property type="component" value="Unassembled WGS sequence"/>
</dbReference>
<protein>
    <submittedName>
        <fullName evidence="1">Secreted repeat protein with Y-X4-D motif</fullName>
    </submittedName>
</protein>
<organism evidence="2 3">
    <name type="scientific">Saccharopolyspora antimicrobica</name>
    <dbReference type="NCBI Taxonomy" id="455193"/>
    <lineage>
        <taxon>Bacteria</taxon>
        <taxon>Bacillati</taxon>
        <taxon>Actinomycetota</taxon>
        <taxon>Actinomycetes</taxon>
        <taxon>Pseudonocardiales</taxon>
        <taxon>Pseudonocardiaceae</taxon>
        <taxon>Saccharopolyspora</taxon>
    </lineage>
</organism>
<dbReference type="AlphaFoldDB" id="A0A1I4S890"/>
<dbReference type="PROSITE" id="PS51257">
    <property type="entry name" value="PROKAR_LIPOPROTEIN"/>
    <property type="match status" value="1"/>
</dbReference>
<evidence type="ECO:0000313" key="4">
    <source>
        <dbReference type="Proteomes" id="UP000270697"/>
    </source>
</evidence>
<dbReference type="PANTHER" id="PTHR39335:SF1">
    <property type="entry name" value="BLL4220 PROTEIN"/>
    <property type="match status" value="1"/>
</dbReference>
<evidence type="ECO:0000313" key="1">
    <source>
        <dbReference type="EMBL" id="RKT87628.1"/>
    </source>
</evidence>
<dbReference type="Proteomes" id="UP000270697">
    <property type="component" value="Unassembled WGS sequence"/>
</dbReference>
<gene>
    <name evidence="1" type="ORF">ATL45_6048</name>
    <name evidence="2" type="ORF">SAMN05421805_101878</name>
</gene>
<dbReference type="Pfam" id="PF03640">
    <property type="entry name" value="Lipoprotein_15"/>
    <property type="match status" value="2"/>
</dbReference>
<evidence type="ECO:0000313" key="3">
    <source>
        <dbReference type="Proteomes" id="UP000199398"/>
    </source>
</evidence>
<reference evidence="1 4" key="2">
    <citation type="submission" date="2018-10" db="EMBL/GenBank/DDBJ databases">
        <title>Sequencing the genomes of 1000 actinobacteria strains.</title>
        <authorList>
            <person name="Klenk H.-P."/>
        </authorList>
    </citation>
    <scope>NUCLEOTIDE SEQUENCE [LARGE SCALE GENOMIC DNA]</scope>
    <source>
        <strain evidence="1 4">DSM 45119</strain>
    </source>
</reference>
<accession>A0A1I4S890</accession>
<dbReference type="PANTHER" id="PTHR39335">
    <property type="entry name" value="BLL4220 PROTEIN"/>
    <property type="match status" value="1"/>
</dbReference>
<keyword evidence="4" id="KW-1185">Reference proteome</keyword>
<dbReference type="InterPro" id="IPR005297">
    <property type="entry name" value="Lipoprotein_repeat"/>
</dbReference>
<dbReference type="EMBL" id="RBXX01000002">
    <property type="protein sequence ID" value="RKT87628.1"/>
    <property type="molecule type" value="Genomic_DNA"/>
</dbReference>
<dbReference type="RefSeq" id="WP_246025624.1">
    <property type="nucleotide sequence ID" value="NZ_FOUP01000001.1"/>
</dbReference>
<dbReference type="STRING" id="455193.SAMN05421805_101878"/>
<dbReference type="GO" id="GO:0043448">
    <property type="term" value="P:alkane catabolic process"/>
    <property type="evidence" value="ECO:0007669"/>
    <property type="project" value="TreeGrafter"/>
</dbReference>
<evidence type="ECO:0000313" key="2">
    <source>
        <dbReference type="EMBL" id="SFM60510.1"/>
    </source>
</evidence>
<proteinExistence type="predicted"/>
<dbReference type="EMBL" id="FOUP01000001">
    <property type="protein sequence ID" value="SFM60510.1"/>
    <property type="molecule type" value="Genomic_DNA"/>
</dbReference>
<sequence>MVHLTRARTAALGGIGLAGGMLALIAGCVPGGEEPAGSGVGTPPPPATAPAVTGGTIVVRTQQVPGLGTVLTGPDGRAVYLFDQDGDAEPTCVDACARDWPPLTTNDPPVAGPEVNQQLLTTVRRPDGGNQVVYNGHPLYYYIGDDVPGQANGNGVRSGGGYWYALSPAGTKIER</sequence>